<evidence type="ECO:0000313" key="3">
    <source>
        <dbReference type="EMBL" id="AHX11053.1"/>
    </source>
</evidence>
<feature type="transmembrane region" description="Helical" evidence="2">
    <location>
        <begin position="52"/>
        <end position="77"/>
    </location>
</feature>
<reference evidence="3 4" key="1">
    <citation type="submission" date="2014-03" db="EMBL/GenBank/DDBJ databases">
        <title>Sequencing and Comparison of Genomes and Transcriptome Profiles of Human Ehrlichiosis Agents.</title>
        <authorList>
            <person name="Lin M."/>
            <person name="Daugherty S.C."/>
            <person name="Nagaraj S."/>
            <person name="Cheng Z."/>
            <person name="Xiong Q."/>
            <person name="Lin F.-Y."/>
            <person name="Sengamalay N."/>
            <person name="Ott S."/>
            <person name="Godinez A."/>
            <person name="Tallon L.J."/>
            <person name="Sadzewicz L."/>
            <person name="Fraser C.M."/>
            <person name="Dunning Hotopp J.C."/>
            <person name="Rikihisa Y."/>
        </authorList>
    </citation>
    <scope>NUCLEOTIDE SEQUENCE [LARGE SCALE GENOMIC DNA]</scope>
    <source>
        <strain evidence="3 4">Oregon</strain>
    </source>
</reference>
<accession>X5H313</accession>
<keyword evidence="2" id="KW-0472">Membrane</keyword>
<protein>
    <recommendedName>
        <fullName evidence="5">Transmembrane protein</fullName>
    </recommendedName>
</protein>
<name>X5H313_9RICK</name>
<sequence>MLKRLIGGMDLHNEVEDRTGQNDGANSRDENEDCTEGDPLVGGGESRGYKCVLCAPGVAASLSVSMLLLMAAAYVVLRAPWKDGDPIAKSYHVFPVIFAAVLLAGLVYLSLFIKKVLAPVRAAYREGGRVGREVLHEEVRKATWGVRPGFTMVCMAVLFLAAGTVFAAFRDRCSGSPTSVDQVVCSVLELMCASIAFLAIIGTVSLQCCPVRKDPGSCYELPDGGPCDNVSCEPVGVPQSSAECCKT</sequence>
<feature type="region of interest" description="Disordered" evidence="1">
    <location>
        <begin position="15"/>
        <end position="39"/>
    </location>
</feature>
<feature type="transmembrane region" description="Helical" evidence="2">
    <location>
        <begin position="181"/>
        <end position="204"/>
    </location>
</feature>
<dbReference type="AlphaFoldDB" id="X5H313"/>
<evidence type="ECO:0000256" key="1">
    <source>
        <dbReference type="SAM" id="MobiDB-lite"/>
    </source>
</evidence>
<gene>
    <name evidence="3" type="ORF">NHE_0082</name>
</gene>
<evidence type="ECO:0008006" key="5">
    <source>
        <dbReference type="Google" id="ProtNLM"/>
    </source>
</evidence>
<dbReference type="KEGG" id="nhm:NHE_0082"/>
<evidence type="ECO:0000313" key="4">
    <source>
        <dbReference type="Proteomes" id="UP000023755"/>
    </source>
</evidence>
<dbReference type="Proteomes" id="UP000023755">
    <property type="component" value="Chromosome"/>
</dbReference>
<keyword evidence="4" id="KW-1185">Reference proteome</keyword>
<feature type="transmembrane region" description="Helical" evidence="2">
    <location>
        <begin position="92"/>
        <end position="113"/>
    </location>
</feature>
<dbReference type="EMBL" id="CP007481">
    <property type="protein sequence ID" value="AHX11053.1"/>
    <property type="molecule type" value="Genomic_DNA"/>
</dbReference>
<keyword evidence="2" id="KW-1133">Transmembrane helix</keyword>
<keyword evidence="2" id="KW-0812">Transmembrane</keyword>
<proteinExistence type="predicted"/>
<dbReference type="RefSeq" id="WP_038558756.1">
    <property type="nucleotide sequence ID" value="NZ_CP007481.1"/>
</dbReference>
<feature type="transmembrane region" description="Helical" evidence="2">
    <location>
        <begin position="150"/>
        <end position="169"/>
    </location>
</feature>
<dbReference type="HOGENOM" id="CLU_1123596_0_0_5"/>
<organism evidence="3 4">
    <name type="scientific">Neorickettsia helminthoeca str. Oregon</name>
    <dbReference type="NCBI Taxonomy" id="1286528"/>
    <lineage>
        <taxon>Bacteria</taxon>
        <taxon>Pseudomonadati</taxon>
        <taxon>Pseudomonadota</taxon>
        <taxon>Alphaproteobacteria</taxon>
        <taxon>Rickettsiales</taxon>
        <taxon>Anaplasmataceae</taxon>
        <taxon>Neorickettsia</taxon>
    </lineage>
</organism>
<evidence type="ECO:0000256" key="2">
    <source>
        <dbReference type="SAM" id="Phobius"/>
    </source>
</evidence>